<dbReference type="Gene3D" id="3.30.450.20">
    <property type="entry name" value="PAS domain"/>
    <property type="match status" value="1"/>
</dbReference>
<dbReference type="PANTHER" id="PTHR45138">
    <property type="entry name" value="REGULATORY COMPONENTS OF SENSORY TRANSDUCTION SYSTEM"/>
    <property type="match status" value="1"/>
</dbReference>
<feature type="transmembrane region" description="Helical" evidence="1">
    <location>
        <begin position="65"/>
        <end position="89"/>
    </location>
</feature>
<dbReference type="SUPFAM" id="SSF55073">
    <property type="entry name" value="Nucleotide cyclase"/>
    <property type="match status" value="1"/>
</dbReference>
<dbReference type="InterPro" id="IPR050469">
    <property type="entry name" value="Diguanylate_Cyclase"/>
</dbReference>
<dbReference type="InterPro" id="IPR031621">
    <property type="entry name" value="HisKA_7TM"/>
</dbReference>
<name>A0ABT1EAU0_9FIRM</name>
<dbReference type="InterPro" id="IPR029787">
    <property type="entry name" value="Nucleotide_cyclase"/>
</dbReference>
<feature type="transmembrane region" description="Helical" evidence="1">
    <location>
        <begin position="35"/>
        <end position="53"/>
    </location>
</feature>
<keyword evidence="1" id="KW-0812">Transmembrane</keyword>
<dbReference type="InterPro" id="IPR043128">
    <property type="entry name" value="Rev_trsase/Diguanyl_cyclase"/>
</dbReference>
<feature type="transmembrane region" description="Helical" evidence="1">
    <location>
        <begin position="101"/>
        <end position="123"/>
    </location>
</feature>
<organism evidence="3 4">
    <name type="scientific">Aequitasia blattaphilus</name>
    <dbReference type="NCBI Taxonomy" id="2949332"/>
    <lineage>
        <taxon>Bacteria</taxon>
        <taxon>Bacillati</taxon>
        <taxon>Bacillota</taxon>
        <taxon>Clostridia</taxon>
        <taxon>Lachnospirales</taxon>
        <taxon>Lachnospiraceae</taxon>
        <taxon>Aequitasia</taxon>
    </lineage>
</organism>
<dbReference type="NCBIfam" id="TIGR00254">
    <property type="entry name" value="GGDEF"/>
    <property type="match status" value="1"/>
</dbReference>
<reference evidence="3 4" key="1">
    <citation type="journal article" date="2022" name="Genome Biol. Evol.">
        <title>Host diet, physiology and behaviors set the stage for Lachnospiraceae cladogenesis.</title>
        <authorList>
            <person name="Vera-Ponce De Leon A."/>
            <person name="Schneider M."/>
            <person name="Jahnes B.C."/>
            <person name="Sadowski V."/>
            <person name="Camuy-Velez L.A."/>
            <person name="Duan J."/>
            <person name="Sabree Z.L."/>
        </authorList>
    </citation>
    <scope>NUCLEOTIDE SEQUENCE [LARGE SCALE GENOMIC DNA]</scope>
    <source>
        <strain evidence="3 4">PAL113</strain>
    </source>
</reference>
<dbReference type="Pfam" id="PF16927">
    <property type="entry name" value="HisKA_7TM"/>
    <property type="match status" value="1"/>
</dbReference>
<dbReference type="RefSeq" id="WP_262066746.1">
    <property type="nucleotide sequence ID" value="NZ_JAMXOD010000016.1"/>
</dbReference>
<dbReference type="PANTHER" id="PTHR45138:SF9">
    <property type="entry name" value="DIGUANYLATE CYCLASE DGCM-RELATED"/>
    <property type="match status" value="1"/>
</dbReference>
<dbReference type="PROSITE" id="PS50887">
    <property type="entry name" value="GGDEF"/>
    <property type="match status" value="1"/>
</dbReference>
<dbReference type="SMART" id="SM00267">
    <property type="entry name" value="GGDEF"/>
    <property type="match status" value="1"/>
</dbReference>
<evidence type="ECO:0000256" key="1">
    <source>
        <dbReference type="SAM" id="Phobius"/>
    </source>
</evidence>
<dbReference type="EC" id="2.7.7.65" evidence="3"/>
<feature type="transmembrane region" description="Helical" evidence="1">
    <location>
        <begin position="176"/>
        <end position="197"/>
    </location>
</feature>
<dbReference type="Gene3D" id="3.30.70.270">
    <property type="match status" value="1"/>
</dbReference>
<evidence type="ECO:0000313" key="4">
    <source>
        <dbReference type="Proteomes" id="UP001523566"/>
    </source>
</evidence>
<keyword evidence="3" id="KW-0808">Transferase</keyword>
<sequence length="512" mass="58431">MNNSFIVLLYSAYIVMLAILVSPAIVKKRKTYVDYHYISISFLMIGWIAMEIVRYSVTSKALICYIYSAKFAFLTAVSTTIFFLIIGCFHYENKVSKRIKVIASAIPALLMLFAFGNFFYNIFRNHVQVEVGELTLVTANNGVGYYLSIAHSFILIIMVFIFVIKTNKKLPSNYRGMGRILLLVLVLYGAGYILEFFCFKQSTIRAVDFNIFSIVLCCFIFSIAIYSSGRGDYLSKWKHSAFNYFVDPVLVLDEENKIVSVNKAAKALLSHFGIEKKVVELEEFWEFINTTRKAEVRTLYDEDRNVVSEDLYILNNNYPTVYRMDYYERAVDEKMQGRYLVFTDVTKNRLLIERLRDSAGVDGLTGIPNRYGLNQYLREVDRLDNLPISVIVGDVNGLKQVNDRLGHDKGDELIKEAASIFRNHTPKDGFVARAGGDEFVVILKKCNTNQVKEVIREYEHAIGCKSYTDFRLSIALGAATKTDCEENIYSSINKADANMYTMKRKGSVEGRG</sequence>
<dbReference type="GO" id="GO:0052621">
    <property type="term" value="F:diguanylate cyclase activity"/>
    <property type="evidence" value="ECO:0007669"/>
    <property type="project" value="UniProtKB-EC"/>
</dbReference>
<keyword evidence="1" id="KW-1133">Transmembrane helix</keyword>
<keyword evidence="4" id="KW-1185">Reference proteome</keyword>
<feature type="transmembrane region" description="Helical" evidence="1">
    <location>
        <begin position="209"/>
        <end position="229"/>
    </location>
</feature>
<dbReference type="CDD" id="cd01949">
    <property type="entry name" value="GGDEF"/>
    <property type="match status" value="1"/>
</dbReference>
<feature type="transmembrane region" description="Helical" evidence="1">
    <location>
        <begin position="143"/>
        <end position="164"/>
    </location>
</feature>
<protein>
    <submittedName>
        <fullName evidence="3">Diguanylate cyclase</fullName>
        <ecNumber evidence="3">2.7.7.65</ecNumber>
    </submittedName>
</protein>
<gene>
    <name evidence="3" type="ORF">NK125_11065</name>
</gene>
<accession>A0ABT1EAU0</accession>
<feature type="domain" description="GGDEF" evidence="2">
    <location>
        <begin position="386"/>
        <end position="512"/>
    </location>
</feature>
<keyword evidence="1" id="KW-0472">Membrane</keyword>
<feature type="transmembrane region" description="Helical" evidence="1">
    <location>
        <begin position="6"/>
        <end position="26"/>
    </location>
</feature>
<dbReference type="InterPro" id="IPR000160">
    <property type="entry name" value="GGDEF_dom"/>
</dbReference>
<evidence type="ECO:0000259" key="2">
    <source>
        <dbReference type="PROSITE" id="PS50887"/>
    </source>
</evidence>
<dbReference type="Proteomes" id="UP001523566">
    <property type="component" value="Unassembled WGS sequence"/>
</dbReference>
<proteinExistence type="predicted"/>
<dbReference type="Pfam" id="PF00990">
    <property type="entry name" value="GGDEF"/>
    <property type="match status" value="1"/>
</dbReference>
<keyword evidence="3" id="KW-0548">Nucleotidyltransferase</keyword>
<comment type="caution">
    <text evidence="3">The sequence shown here is derived from an EMBL/GenBank/DDBJ whole genome shotgun (WGS) entry which is preliminary data.</text>
</comment>
<dbReference type="EMBL" id="JAMZFW010000016">
    <property type="protein sequence ID" value="MCP1102958.1"/>
    <property type="molecule type" value="Genomic_DNA"/>
</dbReference>
<evidence type="ECO:0000313" key="3">
    <source>
        <dbReference type="EMBL" id="MCP1102958.1"/>
    </source>
</evidence>